<dbReference type="AlphaFoldDB" id="A0A6G1IHG1"/>
<feature type="signal peptide" evidence="1">
    <location>
        <begin position="1"/>
        <end position="18"/>
    </location>
</feature>
<reference evidence="3" key="1">
    <citation type="journal article" date="2020" name="Stud. Mycol.">
        <title>101 Dothideomycetes genomes: a test case for predicting lifestyles and emergence of pathogens.</title>
        <authorList>
            <person name="Haridas S."/>
            <person name="Albert R."/>
            <person name="Binder M."/>
            <person name="Bloem J."/>
            <person name="Labutti K."/>
            <person name="Salamov A."/>
            <person name="Andreopoulos B."/>
            <person name="Baker S."/>
            <person name="Barry K."/>
            <person name="Bills G."/>
            <person name="Bluhm B."/>
            <person name="Cannon C."/>
            <person name="Castanera R."/>
            <person name="Culley D."/>
            <person name="Daum C."/>
            <person name="Ezra D."/>
            <person name="Gonzalez J."/>
            <person name="Henrissat B."/>
            <person name="Kuo A."/>
            <person name="Liang C."/>
            <person name="Lipzen A."/>
            <person name="Lutzoni F."/>
            <person name="Magnuson J."/>
            <person name="Mondo S."/>
            <person name="Nolan M."/>
            <person name="Ohm R."/>
            <person name="Pangilinan J."/>
            <person name="Park H.-J."/>
            <person name="Ramirez L."/>
            <person name="Alfaro M."/>
            <person name="Sun H."/>
            <person name="Tritt A."/>
            <person name="Yoshinaga Y."/>
            <person name="Zwiers L.-H."/>
            <person name="Turgeon B."/>
            <person name="Goodwin S."/>
            <person name="Spatafora J."/>
            <person name="Crous P."/>
            <person name="Grigoriev I."/>
        </authorList>
    </citation>
    <scope>NUCLEOTIDE SEQUENCE</scope>
    <source>
        <strain evidence="3">CBS 122367</strain>
    </source>
</reference>
<dbReference type="OrthoDB" id="2251794at2759"/>
<dbReference type="InterPro" id="IPR058593">
    <property type="entry name" value="ARB_07466-like_C"/>
</dbReference>
<dbReference type="Pfam" id="PF26571">
    <property type="entry name" value="VldE"/>
    <property type="match status" value="1"/>
</dbReference>
<evidence type="ECO:0000313" key="4">
    <source>
        <dbReference type="Proteomes" id="UP000799291"/>
    </source>
</evidence>
<evidence type="ECO:0000256" key="1">
    <source>
        <dbReference type="SAM" id="SignalP"/>
    </source>
</evidence>
<accession>A0A6G1IHG1</accession>
<proteinExistence type="predicted"/>
<organism evidence="3 4">
    <name type="scientific">Lentithecium fluviatile CBS 122367</name>
    <dbReference type="NCBI Taxonomy" id="1168545"/>
    <lineage>
        <taxon>Eukaryota</taxon>
        <taxon>Fungi</taxon>
        <taxon>Dikarya</taxon>
        <taxon>Ascomycota</taxon>
        <taxon>Pezizomycotina</taxon>
        <taxon>Dothideomycetes</taxon>
        <taxon>Pleosporomycetidae</taxon>
        <taxon>Pleosporales</taxon>
        <taxon>Massarineae</taxon>
        <taxon>Lentitheciaceae</taxon>
        <taxon>Lentithecium</taxon>
    </lineage>
</organism>
<dbReference type="EMBL" id="MU005622">
    <property type="protein sequence ID" value="KAF2677423.1"/>
    <property type="molecule type" value="Genomic_DNA"/>
</dbReference>
<name>A0A6G1IHG1_9PLEO</name>
<keyword evidence="4" id="KW-1185">Reference proteome</keyword>
<evidence type="ECO:0000259" key="2">
    <source>
        <dbReference type="Pfam" id="PF26571"/>
    </source>
</evidence>
<sequence>MQLYTTFLALLALNGINAALNEPCYGANGVAGVCVSTATCSASGGTTSNNGCPSDPADVKCCAKPSCGASGRNCRWTSDCAGSSITGQCPGPNAFKCCESTATGFGGYPAPNTLVVGACKQVAVDGARKIVAAFPGRVREIGCVRDCACGANPSSDHCCGKATDMMCSDAGGTATISGREIAEWVMNNRAALNLKYVIWGQRIWNPSQDSVGPWTGWRGMEDRGDITQNHWDHVHVSYN</sequence>
<feature type="domain" description="ARB-07466-like C-terminal" evidence="2">
    <location>
        <begin position="117"/>
        <end position="231"/>
    </location>
</feature>
<keyword evidence="1" id="KW-0732">Signal</keyword>
<dbReference type="Proteomes" id="UP000799291">
    <property type="component" value="Unassembled WGS sequence"/>
</dbReference>
<gene>
    <name evidence="3" type="ORF">K458DRAFT_436558</name>
</gene>
<feature type="chain" id="PRO_5026272239" description="ARB-07466-like C-terminal domain-containing protein" evidence="1">
    <location>
        <begin position="19"/>
        <end position="239"/>
    </location>
</feature>
<protein>
    <recommendedName>
        <fullName evidence="2">ARB-07466-like C-terminal domain-containing protein</fullName>
    </recommendedName>
</protein>
<evidence type="ECO:0000313" key="3">
    <source>
        <dbReference type="EMBL" id="KAF2677423.1"/>
    </source>
</evidence>